<dbReference type="CAZy" id="GH13">
    <property type="family name" value="Glycoside Hydrolase Family 13"/>
</dbReference>
<dbReference type="eggNOG" id="COG1523">
    <property type="taxonomic scope" value="Bacteria"/>
</dbReference>
<dbReference type="GO" id="GO:0019156">
    <property type="term" value="F:isoamylase activity"/>
    <property type="evidence" value="ECO:0007669"/>
    <property type="project" value="UniProtKB-ARBA"/>
</dbReference>
<dbReference type="InParanoid" id="A0LMH8"/>
<evidence type="ECO:0000256" key="1">
    <source>
        <dbReference type="ARBA" id="ARBA00008061"/>
    </source>
</evidence>
<dbReference type="HOGENOM" id="CLU_011725_2_1_7"/>
<evidence type="ECO:0000313" key="7">
    <source>
        <dbReference type="Proteomes" id="UP000001784"/>
    </source>
</evidence>
<name>A0LMH8_SYNFM</name>
<dbReference type="STRING" id="335543.Sfum_2956"/>
<reference evidence="6 7" key="1">
    <citation type="submission" date="2006-10" db="EMBL/GenBank/DDBJ databases">
        <title>Complete sequence of Syntrophobacter fumaroxidans MPOB.</title>
        <authorList>
            <consortium name="US DOE Joint Genome Institute"/>
            <person name="Copeland A."/>
            <person name="Lucas S."/>
            <person name="Lapidus A."/>
            <person name="Barry K."/>
            <person name="Detter J.C."/>
            <person name="Glavina del Rio T."/>
            <person name="Hammon N."/>
            <person name="Israni S."/>
            <person name="Pitluck S."/>
            <person name="Goltsman E.G."/>
            <person name="Martinez M."/>
            <person name="Schmutz J."/>
            <person name="Larimer F."/>
            <person name="Land M."/>
            <person name="Hauser L."/>
            <person name="Kyrpides N."/>
            <person name="Kim E."/>
            <person name="Boone D.R."/>
            <person name="Brockman F."/>
            <person name="Culley D."/>
            <person name="Ferry J."/>
            <person name="Gunsalus R."/>
            <person name="McInerney M.J."/>
            <person name="Morrison M."/>
            <person name="Plugge C."/>
            <person name="Rohlin L."/>
            <person name="Scholten J."/>
            <person name="Sieber J."/>
            <person name="Stams A.J.M."/>
            <person name="Worm P."/>
            <person name="Henstra A.M."/>
            <person name="Richardson P."/>
        </authorList>
    </citation>
    <scope>NUCLEOTIDE SEQUENCE [LARGE SCALE GENOMIC DNA]</scope>
    <source>
        <strain evidence="7">DSM 10017 / MPOB</strain>
    </source>
</reference>
<dbReference type="AlphaFoldDB" id="A0LMH8"/>
<gene>
    <name evidence="6" type="ordered locus">Sfum_2956</name>
</gene>
<evidence type="ECO:0000259" key="5">
    <source>
        <dbReference type="SMART" id="SM00642"/>
    </source>
</evidence>
<organism evidence="6 7">
    <name type="scientific">Syntrophobacter fumaroxidans (strain DSM 10017 / MPOB)</name>
    <dbReference type="NCBI Taxonomy" id="335543"/>
    <lineage>
        <taxon>Bacteria</taxon>
        <taxon>Pseudomonadati</taxon>
        <taxon>Thermodesulfobacteriota</taxon>
        <taxon>Syntrophobacteria</taxon>
        <taxon>Syntrophobacterales</taxon>
        <taxon>Syntrophobacteraceae</taxon>
        <taxon>Syntrophobacter</taxon>
    </lineage>
</organism>
<evidence type="ECO:0000256" key="2">
    <source>
        <dbReference type="ARBA" id="ARBA00022801"/>
    </source>
</evidence>
<dbReference type="Proteomes" id="UP000001784">
    <property type="component" value="Chromosome"/>
</dbReference>
<sequence length="697" mass="78505">MMPIQYATRPGSRYPGGATVDSGGVNFAVFSRNATAMELLLYESADCPEPFQVIRLDPETNRTFFSWHVYVEGLTAGAHYTWRVDGPDDTKRSGRRFDRTRELLDPWAAAVTDRLWNRNRACLNGGGAPSMRAAVVSGGYDWEGDRPLESPSESTIIYELHVGGFTRHPSSKVAHPGTFRGLIEKIPYLKDLGITHVELMPVMAFDEQDLPESVAALGLKNFWGYSTHSFYGPHPGYCVTPEAGTHAHEFRDMVKALHRAGIGVILDVVFNHTAEGGARGPVINFKGFVNELFYHLEPNDRSVYRDYTGCGNTVNCNHPLPARFIIRCLEGWVREMHVDGFRFDLASVMARGEDGNPMRHPPVLWNIEFSDVLLNTRIIAEAWDAAGLYQVGTFPGLRWAEWNGRYRDVMRRFVRGEPGLAGQAATNLSGSSDLYQPLDRLPTNSINFITCHDGFTLNDLVSFNDKHNDANGENNRDGSNDNLSWNCGVEGDTDDPQVLALRRRQVKNYMAILLLSQGVPMILAGDEVLRTQRGNNNCYCQDNELGWLDWTLMEKNRDVLRFVREMIAFRKRHPCLMRTRFLTGRKQPGRSLPDVSWHGIRLNEPPWSDPDARTLACTLSATEDHEEDLHVILNMASDPVSLDLPEIAGLSWHRAVDTWLPSPEDILRVPDQLPVRDHRILAHARCVMVFEGRPGRS</sequence>
<keyword evidence="2" id="KW-0378">Hydrolase</keyword>
<dbReference type="Pfam" id="PF02922">
    <property type="entry name" value="CBM_48"/>
    <property type="match status" value="1"/>
</dbReference>
<dbReference type="Gene3D" id="2.60.40.1180">
    <property type="entry name" value="Golgi alpha-mannosidase II"/>
    <property type="match status" value="1"/>
</dbReference>
<dbReference type="InterPro" id="IPR014756">
    <property type="entry name" value="Ig_E-set"/>
</dbReference>
<dbReference type="Pfam" id="PF00128">
    <property type="entry name" value="Alpha-amylase"/>
    <property type="match status" value="1"/>
</dbReference>
<keyword evidence="4" id="KW-0326">Glycosidase</keyword>
<comment type="similarity">
    <text evidence="1">Belongs to the glycosyl hydrolase 13 family.</text>
</comment>
<dbReference type="InterPro" id="IPR013780">
    <property type="entry name" value="Glyco_hydro_b"/>
</dbReference>
<dbReference type="Gene3D" id="2.60.40.10">
    <property type="entry name" value="Immunoglobulins"/>
    <property type="match status" value="1"/>
</dbReference>
<dbReference type="InterPro" id="IPR006047">
    <property type="entry name" value="GH13_cat_dom"/>
</dbReference>
<accession>A0LMH8</accession>
<evidence type="ECO:0000256" key="3">
    <source>
        <dbReference type="ARBA" id="ARBA00022946"/>
    </source>
</evidence>
<dbReference type="PANTHER" id="PTHR43002">
    <property type="entry name" value="GLYCOGEN DEBRANCHING ENZYME"/>
    <property type="match status" value="1"/>
</dbReference>
<dbReference type="InterPro" id="IPR013783">
    <property type="entry name" value="Ig-like_fold"/>
</dbReference>
<dbReference type="FunCoup" id="A0LMH8">
    <property type="interactions" value="186"/>
</dbReference>
<evidence type="ECO:0000256" key="4">
    <source>
        <dbReference type="ARBA" id="ARBA00023295"/>
    </source>
</evidence>
<dbReference type="InterPro" id="IPR004193">
    <property type="entry name" value="Glyco_hydro_13_N"/>
</dbReference>
<dbReference type="CDD" id="cd11326">
    <property type="entry name" value="AmyAc_Glg_debranch"/>
    <property type="match status" value="1"/>
</dbReference>
<dbReference type="RefSeq" id="WP_011699794.1">
    <property type="nucleotide sequence ID" value="NC_008554.1"/>
</dbReference>
<dbReference type="SUPFAM" id="SSF51011">
    <property type="entry name" value="Glycosyl hydrolase domain"/>
    <property type="match status" value="1"/>
</dbReference>
<dbReference type="CDD" id="cd02856">
    <property type="entry name" value="E_set_GDE_Isoamylase_N"/>
    <property type="match status" value="1"/>
</dbReference>
<proteinExistence type="inferred from homology"/>
<keyword evidence="7" id="KW-1185">Reference proteome</keyword>
<dbReference type="GO" id="GO:0004135">
    <property type="term" value="F:amylo-alpha-1,6-glucosidase activity"/>
    <property type="evidence" value="ECO:0007669"/>
    <property type="project" value="InterPro"/>
</dbReference>
<dbReference type="Pfam" id="PF21156">
    <property type="entry name" value="ISOA1-3_C"/>
    <property type="match status" value="1"/>
</dbReference>
<dbReference type="SUPFAM" id="SSF81296">
    <property type="entry name" value="E set domains"/>
    <property type="match status" value="1"/>
</dbReference>
<dbReference type="SMART" id="SM00642">
    <property type="entry name" value="Aamy"/>
    <property type="match status" value="1"/>
</dbReference>
<dbReference type="CAZy" id="CBM48">
    <property type="family name" value="Carbohydrate-Binding Module Family 48"/>
</dbReference>
<dbReference type="InterPro" id="IPR011837">
    <property type="entry name" value="Glycogen_debranch_GlgX"/>
</dbReference>
<dbReference type="InterPro" id="IPR048650">
    <property type="entry name" value="ISOA1-3-like_C"/>
</dbReference>
<dbReference type="InterPro" id="IPR017853">
    <property type="entry name" value="GH"/>
</dbReference>
<dbReference type="InterPro" id="IPR044505">
    <property type="entry name" value="GlgX_Isoamylase_N_E_set"/>
</dbReference>
<dbReference type="GO" id="GO:0005980">
    <property type="term" value="P:glycogen catabolic process"/>
    <property type="evidence" value="ECO:0007669"/>
    <property type="project" value="InterPro"/>
</dbReference>
<dbReference type="NCBIfam" id="TIGR02100">
    <property type="entry name" value="glgX_debranch"/>
    <property type="match status" value="1"/>
</dbReference>
<evidence type="ECO:0000313" key="6">
    <source>
        <dbReference type="EMBL" id="ABK18630.1"/>
    </source>
</evidence>
<keyword evidence="3" id="KW-0809">Transit peptide</keyword>
<dbReference type="EMBL" id="CP000478">
    <property type="protein sequence ID" value="ABK18630.1"/>
    <property type="molecule type" value="Genomic_DNA"/>
</dbReference>
<dbReference type="Gene3D" id="3.20.20.80">
    <property type="entry name" value="Glycosidases"/>
    <property type="match status" value="1"/>
</dbReference>
<feature type="domain" description="Glycosyl hydrolase family 13 catalytic" evidence="5">
    <location>
        <begin position="159"/>
        <end position="570"/>
    </location>
</feature>
<dbReference type="OrthoDB" id="9760647at2"/>
<protein>
    <submittedName>
        <fullName evidence="6">Glycogen debranching enzyme GlgX</fullName>
    </submittedName>
</protein>
<dbReference type="SUPFAM" id="SSF51445">
    <property type="entry name" value="(Trans)glycosidases"/>
    <property type="match status" value="1"/>
</dbReference>
<dbReference type="KEGG" id="sfu:Sfum_2956"/>